<dbReference type="GO" id="GO:0016853">
    <property type="term" value="F:isomerase activity"/>
    <property type="evidence" value="ECO:0007669"/>
    <property type="project" value="UniProtKB-KW"/>
</dbReference>
<dbReference type="STRING" id="1293045.H663_03090"/>
<dbReference type="InterPro" id="IPR029044">
    <property type="entry name" value="Nucleotide-diphossugar_trans"/>
</dbReference>
<dbReference type="EC" id="2.7.7.13" evidence="2"/>
<dbReference type="InterPro" id="IPR005835">
    <property type="entry name" value="NTP_transferase_dom"/>
</dbReference>
<keyword evidence="5" id="KW-0547">Nucleotide-binding</keyword>
<dbReference type="GO" id="GO:0009298">
    <property type="term" value="P:GDP-mannose biosynthetic process"/>
    <property type="evidence" value="ECO:0007669"/>
    <property type="project" value="TreeGrafter"/>
</dbReference>
<dbReference type="InterPro" id="IPR001538">
    <property type="entry name" value="Man6P_isomerase-2_C"/>
</dbReference>
<dbReference type="InterPro" id="IPR054566">
    <property type="entry name" value="ManC/GMP-like_b-helix"/>
</dbReference>
<dbReference type="GO" id="GO:0004475">
    <property type="term" value="F:mannose-1-phosphate guanylyltransferase (GTP) activity"/>
    <property type="evidence" value="ECO:0007669"/>
    <property type="project" value="UniProtKB-EC"/>
</dbReference>
<dbReference type="InterPro" id="IPR011051">
    <property type="entry name" value="RmlC_Cupin_sf"/>
</dbReference>
<dbReference type="Pfam" id="PF22640">
    <property type="entry name" value="ManC_GMP_beta-helix"/>
    <property type="match status" value="1"/>
</dbReference>
<keyword evidence="12" id="KW-0413">Isomerase</keyword>
<dbReference type="GO" id="GO:0000271">
    <property type="term" value="P:polysaccharide biosynthetic process"/>
    <property type="evidence" value="ECO:0007669"/>
    <property type="project" value="InterPro"/>
</dbReference>
<dbReference type="SUPFAM" id="SSF51182">
    <property type="entry name" value="RmlC-like cupins"/>
    <property type="match status" value="1"/>
</dbReference>
<accession>A0A2T7U900</accession>
<feature type="domain" description="Mannose-6-phosphate isomerase type II C-terminal" evidence="10">
    <location>
        <begin position="354"/>
        <end position="468"/>
    </location>
</feature>
<name>A0A2T7U900_9BURK</name>
<dbReference type="CDD" id="cd02213">
    <property type="entry name" value="cupin_PMI_typeII_C"/>
    <property type="match status" value="1"/>
</dbReference>
<dbReference type="InterPro" id="IPR014710">
    <property type="entry name" value="RmlC-like_jellyroll"/>
</dbReference>
<dbReference type="GO" id="GO:0005525">
    <property type="term" value="F:GTP binding"/>
    <property type="evidence" value="ECO:0007669"/>
    <property type="project" value="UniProtKB-KW"/>
</dbReference>
<evidence type="ECO:0000313" key="12">
    <source>
        <dbReference type="EMBL" id="PVE41132.1"/>
    </source>
</evidence>
<dbReference type="InterPro" id="IPR006375">
    <property type="entry name" value="Man1P_GuaTrfase/Man6P_Isoase"/>
</dbReference>
<keyword evidence="3" id="KW-0808">Transferase</keyword>
<evidence type="ECO:0000259" key="11">
    <source>
        <dbReference type="Pfam" id="PF22640"/>
    </source>
</evidence>
<dbReference type="Proteomes" id="UP000037507">
    <property type="component" value="Unassembled WGS sequence"/>
</dbReference>
<evidence type="ECO:0000256" key="8">
    <source>
        <dbReference type="RuleBase" id="RU004190"/>
    </source>
</evidence>
<feature type="domain" description="MannoseP isomerase/GMP-like beta-helix" evidence="11">
    <location>
        <begin position="305"/>
        <end position="350"/>
    </location>
</feature>
<dbReference type="PANTHER" id="PTHR46390:SF1">
    <property type="entry name" value="MANNOSE-1-PHOSPHATE GUANYLYLTRANSFERASE"/>
    <property type="match status" value="1"/>
</dbReference>
<dbReference type="InterPro" id="IPR049577">
    <property type="entry name" value="GMPP_N"/>
</dbReference>
<reference evidence="12" key="1">
    <citation type="submission" date="2017-04" db="EMBL/GenBank/DDBJ databases">
        <title>Unexpected and diverse lifestyles within the genus Limnohabitans.</title>
        <authorList>
            <person name="Kasalicky V."/>
            <person name="Mehrshad M."/>
            <person name="Andrei S.-A."/>
            <person name="Salcher M."/>
            <person name="Kratochvilova H."/>
            <person name="Simek K."/>
            <person name="Ghai R."/>
        </authorList>
    </citation>
    <scope>NUCLEOTIDE SEQUENCE [LARGE SCALE GENOMIC DNA]</scope>
    <source>
        <strain evidence="12">II-D5</strain>
    </source>
</reference>
<dbReference type="Pfam" id="PF00483">
    <property type="entry name" value="NTP_transferase"/>
    <property type="match status" value="1"/>
</dbReference>
<proteinExistence type="inferred from homology"/>
<feature type="domain" description="Nucleotidyl transferase" evidence="9">
    <location>
        <begin position="6"/>
        <end position="288"/>
    </location>
</feature>
<comment type="caution">
    <text evidence="12">The sequence shown here is derived from an EMBL/GenBank/DDBJ whole genome shotgun (WGS) entry which is preliminary data.</text>
</comment>
<dbReference type="Pfam" id="PF01050">
    <property type="entry name" value="MannoseP_isomer"/>
    <property type="match status" value="1"/>
</dbReference>
<evidence type="ECO:0000256" key="3">
    <source>
        <dbReference type="ARBA" id="ARBA00022679"/>
    </source>
</evidence>
<dbReference type="FunFam" id="2.60.120.10:FF:000032">
    <property type="entry name" value="Mannose-1-phosphate guanylyltransferase/mannose-6-phosphate isomerase"/>
    <property type="match status" value="1"/>
</dbReference>
<dbReference type="CDD" id="cd02509">
    <property type="entry name" value="GDP-M1P_Guanylyltransferase"/>
    <property type="match status" value="1"/>
</dbReference>
<dbReference type="EMBL" id="LFYT02000039">
    <property type="protein sequence ID" value="PVE41132.1"/>
    <property type="molecule type" value="Genomic_DNA"/>
</dbReference>
<evidence type="ECO:0000256" key="7">
    <source>
        <dbReference type="ARBA" id="ARBA00047343"/>
    </source>
</evidence>
<dbReference type="InterPro" id="IPR051161">
    <property type="entry name" value="Mannose-6P_isomerase_type2"/>
</dbReference>
<keyword evidence="6" id="KW-0342">GTP-binding</keyword>
<dbReference type="FunFam" id="3.90.550.10:FF:000046">
    <property type="entry name" value="Mannose-1-phosphate guanylyltransferase (GDP)"/>
    <property type="match status" value="1"/>
</dbReference>
<dbReference type="NCBIfam" id="TIGR01479">
    <property type="entry name" value="GMP_PMI"/>
    <property type="match status" value="1"/>
</dbReference>
<dbReference type="OrthoDB" id="9806359at2"/>
<evidence type="ECO:0000313" key="13">
    <source>
        <dbReference type="Proteomes" id="UP000037507"/>
    </source>
</evidence>
<dbReference type="SUPFAM" id="SSF53448">
    <property type="entry name" value="Nucleotide-diphospho-sugar transferases"/>
    <property type="match status" value="1"/>
</dbReference>
<keyword evidence="13" id="KW-1185">Reference proteome</keyword>
<dbReference type="AlphaFoldDB" id="A0A2T7U900"/>
<evidence type="ECO:0000256" key="5">
    <source>
        <dbReference type="ARBA" id="ARBA00022741"/>
    </source>
</evidence>
<dbReference type="Gene3D" id="3.90.550.10">
    <property type="entry name" value="Spore Coat Polysaccharide Biosynthesis Protein SpsA, Chain A"/>
    <property type="match status" value="1"/>
</dbReference>
<evidence type="ECO:0000259" key="9">
    <source>
        <dbReference type="Pfam" id="PF00483"/>
    </source>
</evidence>
<evidence type="ECO:0000256" key="2">
    <source>
        <dbReference type="ARBA" id="ARBA00012387"/>
    </source>
</evidence>
<organism evidence="12 13">
    <name type="scientific">Limnohabitans planktonicus II-D5</name>
    <dbReference type="NCBI Taxonomy" id="1293045"/>
    <lineage>
        <taxon>Bacteria</taxon>
        <taxon>Pseudomonadati</taxon>
        <taxon>Pseudomonadota</taxon>
        <taxon>Betaproteobacteria</taxon>
        <taxon>Burkholderiales</taxon>
        <taxon>Comamonadaceae</taxon>
        <taxon>Limnohabitans</taxon>
    </lineage>
</organism>
<evidence type="ECO:0000259" key="10">
    <source>
        <dbReference type="Pfam" id="PF01050"/>
    </source>
</evidence>
<dbReference type="Gene3D" id="2.60.120.10">
    <property type="entry name" value="Jelly Rolls"/>
    <property type="match status" value="1"/>
</dbReference>
<sequence length="473" mass="51224">MSPLIPVVLSGGSGSRLWPLSRSLRPKQFLGVTEDASLFQLTLQRLQGITADVMRPIVVANNDHRFLVGEQCREAGIEPLSILLEPVARNTAPAITVAALASQEGGDDPVLLVLPSDHTFANVPAFHHAVRVGLQAAEAGALVTFGIVPTHAETGYGYVKAAQALNANAAVPVAQFVEKPNLATAQAYLQEGSYTWNSGMFMFKASVFLQELAQHNPAMLAACEAAWRLGSKDLEFVRLDKEAFAQSPSDSVDYAVMEKTAKAVVVPLDAGWSDVGAWSAVWQVLPQDDQGNATRGDVLLEGVTNSYVHADNRLVALIGVDGLVVVETSDAVLVTHKDKAQDVKKVVDRLKAQKRPEVDVHREVFRPWGSYDSVDSGERFQVKRIVVKPGAKLSVQMHHHRAEHWVVVSGTASVCIGDETKLITENQSVYIPVGVVHSLENPGKLPLHLIEVQSGSYLGEDDIVRFSDQYGRA</sequence>
<evidence type="ECO:0000256" key="4">
    <source>
        <dbReference type="ARBA" id="ARBA00022695"/>
    </source>
</evidence>
<evidence type="ECO:0000256" key="1">
    <source>
        <dbReference type="ARBA" id="ARBA00006115"/>
    </source>
</evidence>
<comment type="similarity">
    <text evidence="1 8">Belongs to the mannose-6-phosphate isomerase type 2 family.</text>
</comment>
<keyword evidence="4 12" id="KW-0548">Nucleotidyltransferase</keyword>
<protein>
    <recommendedName>
        <fullName evidence="2">mannose-1-phosphate guanylyltransferase</fullName>
        <ecNumber evidence="2">2.7.7.13</ecNumber>
    </recommendedName>
</protein>
<dbReference type="PANTHER" id="PTHR46390">
    <property type="entry name" value="MANNOSE-1-PHOSPHATE GUANYLYLTRANSFERASE"/>
    <property type="match status" value="1"/>
</dbReference>
<comment type="catalytic activity">
    <reaction evidence="7">
        <text>alpha-D-mannose 1-phosphate + GTP + H(+) = GDP-alpha-D-mannose + diphosphate</text>
        <dbReference type="Rhea" id="RHEA:15229"/>
        <dbReference type="ChEBI" id="CHEBI:15378"/>
        <dbReference type="ChEBI" id="CHEBI:33019"/>
        <dbReference type="ChEBI" id="CHEBI:37565"/>
        <dbReference type="ChEBI" id="CHEBI:57527"/>
        <dbReference type="ChEBI" id="CHEBI:58409"/>
        <dbReference type="EC" id="2.7.7.13"/>
    </reaction>
</comment>
<evidence type="ECO:0000256" key="6">
    <source>
        <dbReference type="ARBA" id="ARBA00023134"/>
    </source>
</evidence>
<gene>
    <name evidence="12" type="ORF">H663_018900</name>
</gene>